<dbReference type="EMBL" id="JMSZ01000016">
    <property type="protein sequence ID" value="KDE40340.1"/>
    <property type="molecule type" value="Genomic_DNA"/>
</dbReference>
<dbReference type="SUPFAM" id="SSF53474">
    <property type="entry name" value="alpha/beta-Hydrolases"/>
    <property type="match status" value="1"/>
</dbReference>
<organism evidence="1 2">
    <name type="scientific">Nitrincola lacisaponensis</name>
    <dbReference type="NCBI Taxonomy" id="267850"/>
    <lineage>
        <taxon>Bacteria</taxon>
        <taxon>Pseudomonadati</taxon>
        <taxon>Pseudomonadota</taxon>
        <taxon>Gammaproteobacteria</taxon>
        <taxon>Oceanospirillales</taxon>
        <taxon>Oceanospirillaceae</taxon>
        <taxon>Nitrincola</taxon>
    </lineage>
</organism>
<dbReference type="Pfam" id="PF05728">
    <property type="entry name" value="UPF0227"/>
    <property type="match status" value="1"/>
</dbReference>
<dbReference type="STRING" id="267850.ADINL_0932"/>
<evidence type="ECO:0000313" key="1">
    <source>
        <dbReference type="EMBL" id="KDE40340.1"/>
    </source>
</evidence>
<sequence length="209" mass="23495">MPKPLLIYIHGFNSSPDSWKAQVLRNLLAGADAPADLLVPRLSHWPAEAVRQLQLLIEAASERRITLIGSSLGGFYATWLCQQFPALRAVLVNPAVYPDRLLADWLGENENIYTHERYCLTREHLRQLQALQVETPARPEQLLLLVQTADETLDYREAVEKYAQSVQYVQPGGSHGFDAFDRLIPAILAFAEGRVELPECTPLPEAVRN</sequence>
<dbReference type="OrthoDB" id="9814831at2"/>
<dbReference type="PATRIC" id="fig|267850.7.peg.926"/>
<reference evidence="1 2" key="1">
    <citation type="journal article" date="2005" name="Int. J. Syst. Evol. Microbiol.">
        <title>Nitrincola lacisaponensis gen. nov., sp. nov., a novel alkaliphilic bacterium isolated from an alkaline, saline lake.</title>
        <authorList>
            <person name="Dimitriu P.A."/>
            <person name="Shukla S.K."/>
            <person name="Conradt J."/>
            <person name="Marquez M.C."/>
            <person name="Ventosa A."/>
            <person name="Maglia A."/>
            <person name="Peyton B.M."/>
            <person name="Pinkart H.C."/>
            <person name="Mormile M.R."/>
        </authorList>
    </citation>
    <scope>NUCLEOTIDE SEQUENCE [LARGE SCALE GENOMIC DNA]</scope>
    <source>
        <strain evidence="1 2">4CA</strain>
    </source>
</reference>
<comment type="caution">
    <text evidence="1">The sequence shown here is derived from an EMBL/GenBank/DDBJ whole genome shotgun (WGS) entry which is preliminary data.</text>
</comment>
<accession>A0A063Y5A8</accession>
<keyword evidence="2" id="KW-1185">Reference proteome</keyword>
<dbReference type="Proteomes" id="UP000027318">
    <property type="component" value="Unassembled WGS sequence"/>
</dbReference>
<name>A0A063Y5A8_9GAMM</name>
<dbReference type="RefSeq" id="WP_036544419.1">
    <property type="nucleotide sequence ID" value="NZ_JMSZ01000016.1"/>
</dbReference>
<gene>
    <name evidence="1" type="ORF">ADINL_0932</name>
</gene>
<dbReference type="PANTHER" id="PTHR35602:SF3">
    <property type="entry name" value="ESTERASE YQIA"/>
    <property type="match status" value="1"/>
</dbReference>
<protein>
    <submittedName>
        <fullName evidence="1">Putative esterase</fullName>
    </submittedName>
</protein>
<dbReference type="InterPro" id="IPR008886">
    <property type="entry name" value="UPF0227/Esterase_YqiA"/>
</dbReference>
<proteinExistence type="predicted"/>
<dbReference type="AlphaFoldDB" id="A0A063Y5A8"/>
<dbReference type="InterPro" id="IPR029058">
    <property type="entry name" value="AB_hydrolase_fold"/>
</dbReference>
<dbReference type="PANTHER" id="PTHR35602">
    <property type="entry name" value="ESTERASE YQIA-RELATED"/>
    <property type="match status" value="1"/>
</dbReference>
<dbReference type="Gene3D" id="3.40.50.1820">
    <property type="entry name" value="alpha/beta hydrolase"/>
    <property type="match status" value="1"/>
</dbReference>
<evidence type="ECO:0000313" key="2">
    <source>
        <dbReference type="Proteomes" id="UP000027318"/>
    </source>
</evidence>